<feature type="region of interest" description="Disordered" evidence="1">
    <location>
        <begin position="249"/>
        <end position="268"/>
    </location>
</feature>
<dbReference type="EMBL" id="VSRR010024176">
    <property type="protein sequence ID" value="MPC66028.1"/>
    <property type="molecule type" value="Genomic_DNA"/>
</dbReference>
<evidence type="ECO:0000313" key="3">
    <source>
        <dbReference type="Proteomes" id="UP000324222"/>
    </source>
</evidence>
<name>A0A5B7HAM6_PORTR</name>
<proteinExistence type="predicted"/>
<dbReference type="Proteomes" id="UP000324222">
    <property type="component" value="Unassembled WGS sequence"/>
</dbReference>
<evidence type="ECO:0000313" key="2">
    <source>
        <dbReference type="EMBL" id="MPC66028.1"/>
    </source>
</evidence>
<accession>A0A5B7HAM6</accession>
<reference evidence="2 3" key="1">
    <citation type="submission" date="2019-05" db="EMBL/GenBank/DDBJ databases">
        <title>Another draft genome of Portunus trituberculatus and its Hox gene families provides insights of decapod evolution.</title>
        <authorList>
            <person name="Jeong J.-H."/>
            <person name="Song I."/>
            <person name="Kim S."/>
            <person name="Choi T."/>
            <person name="Kim D."/>
            <person name="Ryu S."/>
            <person name="Kim W."/>
        </authorList>
    </citation>
    <scope>NUCLEOTIDE SEQUENCE [LARGE SCALE GENOMIC DNA]</scope>
    <source>
        <tissue evidence="2">Muscle</tissue>
    </source>
</reference>
<comment type="caution">
    <text evidence="2">The sequence shown here is derived from an EMBL/GenBank/DDBJ whole genome shotgun (WGS) entry which is preliminary data.</text>
</comment>
<dbReference type="OrthoDB" id="10004999at2759"/>
<feature type="region of interest" description="Disordered" evidence="1">
    <location>
        <begin position="91"/>
        <end position="165"/>
    </location>
</feature>
<organism evidence="2 3">
    <name type="scientific">Portunus trituberculatus</name>
    <name type="common">Swimming crab</name>
    <name type="synonym">Neptunus trituberculatus</name>
    <dbReference type="NCBI Taxonomy" id="210409"/>
    <lineage>
        <taxon>Eukaryota</taxon>
        <taxon>Metazoa</taxon>
        <taxon>Ecdysozoa</taxon>
        <taxon>Arthropoda</taxon>
        <taxon>Crustacea</taxon>
        <taxon>Multicrustacea</taxon>
        <taxon>Malacostraca</taxon>
        <taxon>Eumalacostraca</taxon>
        <taxon>Eucarida</taxon>
        <taxon>Decapoda</taxon>
        <taxon>Pleocyemata</taxon>
        <taxon>Brachyura</taxon>
        <taxon>Eubrachyura</taxon>
        <taxon>Portunoidea</taxon>
        <taxon>Portunidae</taxon>
        <taxon>Portuninae</taxon>
        <taxon>Portunus</taxon>
    </lineage>
</organism>
<gene>
    <name evidence="2" type="ORF">E2C01_060171</name>
</gene>
<protein>
    <submittedName>
        <fullName evidence="2">Uncharacterized protein</fullName>
    </submittedName>
</protein>
<dbReference type="AlphaFoldDB" id="A0A5B7HAM6"/>
<sequence length="327" mass="35360">MNLPLMMPLTRISLAPGKADPEGNGTGAALLGGGTPGDAVLRERHHVSLANGSSLEATYSGSYDGNANLFKETMTLTGPELLVARVLGGLPRPARRPTAPHPRRHSAACMEADSHEGDSLHDASDVAMSEGGDTDEPEADLSSSCSSWPRGISPSPSPEDRWWARGEGGGQDWAWVEARWQGLRRLRTHIPPALEERLRRVRVRGWGRGRLRGLQERVRGLQRGLGGAWRGASPRRAPRDPMCRSCSLTLSSEDDPREQSTSQGRFPSACHHWRERRPLTACPTSPLETRAAADFLVRVCVCVCVCVGRVCVSTSSAKVDVGVPSMP</sequence>
<evidence type="ECO:0000256" key="1">
    <source>
        <dbReference type="SAM" id="MobiDB-lite"/>
    </source>
</evidence>
<feature type="compositionally biased region" description="Basic and acidic residues" evidence="1">
    <location>
        <begin position="112"/>
        <end position="124"/>
    </location>
</feature>
<keyword evidence="3" id="KW-1185">Reference proteome</keyword>